<sequence>MHLSEEEPKYGQESLYRWSEVRTTVDGIFLSRSFFPGDIERENKWFHQTHFRSFLQFLGRSSMGRNGFSSGNSCSKENNPFRRECSWKELFVRFLPSGGNRSRPLHGNLHSPGWNNLSLHPRNEVHYSVTNPKLVGIIEFLCSPFCKSTFGAIRLVVASALDGIKGSSPKVSVPKGQLAIRKGEAARLVCDVTETDPSMSSGSRSRTSSRSIRAPGTHPLVIPSIIPKERECFPITQIATVQK</sequence>
<feature type="compositionally biased region" description="Low complexity" evidence="1">
    <location>
        <begin position="198"/>
        <end position="213"/>
    </location>
</feature>
<dbReference type="Proteomes" id="UP001054945">
    <property type="component" value="Unassembled WGS sequence"/>
</dbReference>
<feature type="region of interest" description="Disordered" evidence="1">
    <location>
        <begin position="192"/>
        <end position="215"/>
    </location>
</feature>
<name>A0AAV4TH63_CAEEX</name>
<dbReference type="EMBL" id="BPLR01011139">
    <property type="protein sequence ID" value="GIY44431.1"/>
    <property type="molecule type" value="Genomic_DNA"/>
</dbReference>
<accession>A0AAV4TH63</accession>
<reference evidence="2 3" key="1">
    <citation type="submission" date="2021-06" db="EMBL/GenBank/DDBJ databases">
        <title>Caerostris extrusa draft genome.</title>
        <authorList>
            <person name="Kono N."/>
            <person name="Arakawa K."/>
        </authorList>
    </citation>
    <scope>NUCLEOTIDE SEQUENCE [LARGE SCALE GENOMIC DNA]</scope>
</reference>
<evidence type="ECO:0000256" key="1">
    <source>
        <dbReference type="SAM" id="MobiDB-lite"/>
    </source>
</evidence>
<proteinExistence type="predicted"/>
<evidence type="ECO:0000313" key="3">
    <source>
        <dbReference type="Proteomes" id="UP001054945"/>
    </source>
</evidence>
<comment type="caution">
    <text evidence="2">The sequence shown here is derived from an EMBL/GenBank/DDBJ whole genome shotgun (WGS) entry which is preliminary data.</text>
</comment>
<protein>
    <submittedName>
        <fullName evidence="2">Uncharacterized protein</fullName>
    </submittedName>
</protein>
<dbReference type="AlphaFoldDB" id="A0AAV4TH63"/>
<keyword evidence="3" id="KW-1185">Reference proteome</keyword>
<organism evidence="2 3">
    <name type="scientific">Caerostris extrusa</name>
    <name type="common">Bark spider</name>
    <name type="synonym">Caerostris bankana</name>
    <dbReference type="NCBI Taxonomy" id="172846"/>
    <lineage>
        <taxon>Eukaryota</taxon>
        <taxon>Metazoa</taxon>
        <taxon>Ecdysozoa</taxon>
        <taxon>Arthropoda</taxon>
        <taxon>Chelicerata</taxon>
        <taxon>Arachnida</taxon>
        <taxon>Araneae</taxon>
        <taxon>Araneomorphae</taxon>
        <taxon>Entelegynae</taxon>
        <taxon>Araneoidea</taxon>
        <taxon>Araneidae</taxon>
        <taxon>Caerostris</taxon>
    </lineage>
</organism>
<gene>
    <name evidence="2" type="ORF">CEXT_151091</name>
</gene>
<evidence type="ECO:0000313" key="2">
    <source>
        <dbReference type="EMBL" id="GIY44431.1"/>
    </source>
</evidence>